<dbReference type="CDD" id="cd06257">
    <property type="entry name" value="DnaJ"/>
    <property type="match status" value="1"/>
</dbReference>
<feature type="region of interest" description="Disordered" evidence="2">
    <location>
        <begin position="119"/>
        <end position="138"/>
    </location>
</feature>
<keyword evidence="3" id="KW-1133">Transmembrane helix</keyword>
<dbReference type="AlphaFoldDB" id="A0A1I8AX77"/>
<dbReference type="SMART" id="SM00271">
    <property type="entry name" value="DnaJ"/>
    <property type="match status" value="1"/>
</dbReference>
<keyword evidence="5" id="KW-1185">Reference proteome</keyword>
<dbReference type="PRINTS" id="PR00625">
    <property type="entry name" value="JDOMAIN"/>
</dbReference>
<dbReference type="Pfam" id="PF00226">
    <property type="entry name" value="DnaJ"/>
    <property type="match status" value="1"/>
</dbReference>
<evidence type="ECO:0000259" key="4">
    <source>
        <dbReference type="PROSITE" id="PS50076"/>
    </source>
</evidence>
<dbReference type="WBParaSite" id="MhA1_Contig1005.frz3.gene20">
    <property type="protein sequence ID" value="MhA1_Contig1005.frz3.gene20"/>
    <property type="gene ID" value="MhA1_Contig1005.frz3.gene20"/>
</dbReference>
<feature type="transmembrane region" description="Helical" evidence="3">
    <location>
        <begin position="173"/>
        <end position="192"/>
    </location>
</feature>
<evidence type="ECO:0000313" key="6">
    <source>
        <dbReference type="WBParaSite" id="MhA1_Contig1005.frz3.gene20"/>
    </source>
</evidence>
<dbReference type="InterPro" id="IPR036869">
    <property type="entry name" value="J_dom_sf"/>
</dbReference>
<dbReference type="SUPFAM" id="SSF46565">
    <property type="entry name" value="Chaperone J-domain"/>
    <property type="match status" value="1"/>
</dbReference>
<name>A0A1I8AX77_MELHA</name>
<dbReference type="PANTHER" id="PTHR44145">
    <property type="entry name" value="DNAJ HOMOLOG SUBFAMILY A MEMBER 3, MITOCHONDRIAL"/>
    <property type="match status" value="1"/>
</dbReference>
<dbReference type="OMA" id="VERACYD"/>
<dbReference type="InterPro" id="IPR051938">
    <property type="entry name" value="Apopto_cytoskel_mod"/>
</dbReference>
<feature type="domain" description="J" evidence="4">
    <location>
        <begin position="34"/>
        <end position="99"/>
    </location>
</feature>
<sequence length="195" mass="23237">MFQILLSSHLVDHSSILIYKIKRFSTTTARLRRDLYETLGISHNASQDEVKEAFYDLSKKHHPDLVGSNTTSNKKFLTIKAAYDVLRDEKKRTEYDNSITKRQQNSSFQMHSLSKSKRNDIEWRQQQQQSQNSQQMDSATQNMKIFSFLSTKERNPFFDKLMLEDAWRRTKKFGLGFVIFILIYYIFVRKVYLRK</sequence>
<keyword evidence="1" id="KW-0143">Chaperone</keyword>
<keyword evidence="3" id="KW-0472">Membrane</keyword>
<keyword evidence="3" id="KW-0812">Transmembrane</keyword>
<dbReference type="InterPro" id="IPR001623">
    <property type="entry name" value="DnaJ_domain"/>
</dbReference>
<evidence type="ECO:0000256" key="2">
    <source>
        <dbReference type="SAM" id="MobiDB-lite"/>
    </source>
</evidence>
<accession>A0A1I8AX77</accession>
<proteinExistence type="predicted"/>
<organism evidence="5 6">
    <name type="scientific">Meloidogyne hapla</name>
    <name type="common">Root-knot nematode worm</name>
    <dbReference type="NCBI Taxonomy" id="6305"/>
    <lineage>
        <taxon>Eukaryota</taxon>
        <taxon>Metazoa</taxon>
        <taxon>Ecdysozoa</taxon>
        <taxon>Nematoda</taxon>
        <taxon>Chromadorea</taxon>
        <taxon>Rhabditida</taxon>
        <taxon>Tylenchina</taxon>
        <taxon>Tylenchomorpha</taxon>
        <taxon>Tylenchoidea</taxon>
        <taxon>Meloidogynidae</taxon>
        <taxon>Meloidogyninae</taxon>
        <taxon>Meloidogyne</taxon>
    </lineage>
</organism>
<dbReference type="PANTHER" id="PTHR44145:SF3">
    <property type="entry name" value="DNAJ HOMOLOG SUBFAMILY A MEMBER 3, MITOCHONDRIAL"/>
    <property type="match status" value="1"/>
</dbReference>
<evidence type="ECO:0000256" key="3">
    <source>
        <dbReference type="SAM" id="Phobius"/>
    </source>
</evidence>
<feature type="compositionally biased region" description="Low complexity" evidence="2">
    <location>
        <begin position="125"/>
        <end position="135"/>
    </location>
</feature>
<reference evidence="6" key="1">
    <citation type="submission" date="2016-11" db="UniProtKB">
        <authorList>
            <consortium name="WormBaseParasite"/>
        </authorList>
    </citation>
    <scope>IDENTIFICATION</scope>
</reference>
<dbReference type="Proteomes" id="UP000095281">
    <property type="component" value="Unplaced"/>
</dbReference>
<evidence type="ECO:0000313" key="5">
    <source>
        <dbReference type="Proteomes" id="UP000095281"/>
    </source>
</evidence>
<dbReference type="Gene3D" id="1.10.287.110">
    <property type="entry name" value="DnaJ domain"/>
    <property type="match status" value="1"/>
</dbReference>
<evidence type="ECO:0000256" key="1">
    <source>
        <dbReference type="ARBA" id="ARBA00023186"/>
    </source>
</evidence>
<dbReference type="PROSITE" id="PS50076">
    <property type="entry name" value="DNAJ_2"/>
    <property type="match status" value="1"/>
</dbReference>
<protein>
    <submittedName>
        <fullName evidence="6">J domain-containing protein</fullName>
    </submittedName>
</protein>